<dbReference type="InterPro" id="IPR013783">
    <property type="entry name" value="Ig-like_fold"/>
</dbReference>
<evidence type="ECO:0000313" key="2">
    <source>
        <dbReference type="EMBL" id="KAI1887883.1"/>
    </source>
</evidence>
<name>A0A8T3CRS9_9TELE</name>
<evidence type="ECO:0000313" key="3">
    <source>
        <dbReference type="Proteomes" id="UP000829720"/>
    </source>
</evidence>
<feature type="compositionally biased region" description="Basic and acidic residues" evidence="1">
    <location>
        <begin position="100"/>
        <end position="111"/>
    </location>
</feature>
<proteinExistence type="predicted"/>
<feature type="region of interest" description="Disordered" evidence="1">
    <location>
        <begin position="72"/>
        <end position="123"/>
    </location>
</feature>
<dbReference type="OrthoDB" id="8962885at2759"/>
<protein>
    <submittedName>
        <fullName evidence="2">Uncharacterized protein</fullName>
    </submittedName>
</protein>
<comment type="caution">
    <text evidence="2">The sequence shown here is derived from an EMBL/GenBank/DDBJ whole genome shotgun (WGS) entry which is preliminary data.</text>
</comment>
<dbReference type="Gene3D" id="2.60.40.10">
    <property type="entry name" value="Immunoglobulins"/>
    <property type="match status" value="1"/>
</dbReference>
<organism evidence="2 3">
    <name type="scientific">Albula goreensis</name>
    <dbReference type="NCBI Taxonomy" id="1534307"/>
    <lineage>
        <taxon>Eukaryota</taxon>
        <taxon>Metazoa</taxon>
        <taxon>Chordata</taxon>
        <taxon>Craniata</taxon>
        <taxon>Vertebrata</taxon>
        <taxon>Euteleostomi</taxon>
        <taxon>Actinopterygii</taxon>
        <taxon>Neopterygii</taxon>
        <taxon>Teleostei</taxon>
        <taxon>Albuliformes</taxon>
        <taxon>Albulidae</taxon>
        <taxon>Albula</taxon>
    </lineage>
</organism>
<sequence length="123" mass="13983">MKTTKSVTIGEVTKGQFKLSNDGERFRGRLTWNSSTGLFSITELKMEDEGEYRVDYDDSGAKRKYFLTVYRTGMPSQPEKRGTGMPSQPEKRGTGMPSQPEKRELKEETRLLIDGNEAESHNL</sequence>
<dbReference type="EMBL" id="JAERUA010000018">
    <property type="protein sequence ID" value="KAI1887883.1"/>
    <property type="molecule type" value="Genomic_DNA"/>
</dbReference>
<dbReference type="AlphaFoldDB" id="A0A8T3CRS9"/>
<evidence type="ECO:0000256" key="1">
    <source>
        <dbReference type="SAM" id="MobiDB-lite"/>
    </source>
</evidence>
<keyword evidence="3" id="KW-1185">Reference proteome</keyword>
<accession>A0A8T3CRS9</accession>
<dbReference type="Proteomes" id="UP000829720">
    <property type="component" value="Unassembled WGS sequence"/>
</dbReference>
<reference evidence="2" key="1">
    <citation type="submission" date="2021-01" db="EMBL/GenBank/DDBJ databases">
        <authorList>
            <person name="Zahm M."/>
            <person name="Roques C."/>
            <person name="Cabau C."/>
            <person name="Klopp C."/>
            <person name="Donnadieu C."/>
            <person name="Jouanno E."/>
            <person name="Lampietro C."/>
            <person name="Louis A."/>
            <person name="Herpin A."/>
            <person name="Echchiki A."/>
            <person name="Berthelot C."/>
            <person name="Parey E."/>
            <person name="Roest-Crollius H."/>
            <person name="Braasch I."/>
            <person name="Postlethwait J."/>
            <person name="Bobe J."/>
            <person name="Montfort J."/>
            <person name="Bouchez O."/>
            <person name="Begum T."/>
            <person name="Mejri S."/>
            <person name="Adams A."/>
            <person name="Chen W.-J."/>
            <person name="Guiguen Y."/>
        </authorList>
    </citation>
    <scope>NUCLEOTIDE SEQUENCE</scope>
    <source>
        <tissue evidence="2">Blood</tissue>
    </source>
</reference>
<gene>
    <name evidence="2" type="ORF">AGOR_G00195080</name>
</gene>